<comment type="similarity">
    <text evidence="1">Belongs to the aspartate/glutamate racemases family.</text>
</comment>
<name>A0A934IGT6_9HYPH</name>
<dbReference type="AlphaFoldDB" id="A0A934IGT6"/>
<dbReference type="InterPro" id="IPR004380">
    <property type="entry name" value="Asp_race"/>
</dbReference>
<dbReference type="PANTHER" id="PTHR21198:SF7">
    <property type="entry name" value="ASPARTATE-GLUTAMATE RACEMASE FAMILY"/>
    <property type="match status" value="1"/>
</dbReference>
<evidence type="ECO:0000256" key="2">
    <source>
        <dbReference type="ARBA" id="ARBA00023235"/>
    </source>
</evidence>
<evidence type="ECO:0000313" key="4">
    <source>
        <dbReference type="Proteomes" id="UP000609531"/>
    </source>
</evidence>
<dbReference type="Proteomes" id="UP000609531">
    <property type="component" value="Unassembled WGS sequence"/>
</dbReference>
<keyword evidence="2" id="KW-0413">Isomerase</keyword>
<dbReference type="RefSeq" id="WP_198880624.1">
    <property type="nucleotide sequence ID" value="NZ_JAEKJA010000002.1"/>
</dbReference>
<keyword evidence="4" id="KW-1185">Reference proteome</keyword>
<dbReference type="InterPro" id="IPR015942">
    <property type="entry name" value="Asp/Glu/hydantoin_racemase"/>
</dbReference>
<dbReference type="Gene3D" id="3.40.50.1860">
    <property type="match status" value="2"/>
</dbReference>
<sequence>MKTIGLIGGLSWESTVPYYQHLNLLARDTFGGLHSAPIVLWSFDFAEIEALQAEGDWTGAAERMADAGQRLAQAGAEVMVIASNTMHRMAGHVEAAAGVPLVHIADATAEAIRADGSLHPVLLGTKYTMEGAFYRGRMTDLGLDVRLPDEAGRARVHDVIYDELCRGVITSAARADYVDIIDHAVERGADSVIFGCTEVGLLLGQDDVGVPVFDSTRIHAEAAFRLAAAEALSGAS</sequence>
<organism evidence="3 4">
    <name type="scientific">Acuticoccus mangrovi</name>
    <dbReference type="NCBI Taxonomy" id="2796142"/>
    <lineage>
        <taxon>Bacteria</taxon>
        <taxon>Pseudomonadati</taxon>
        <taxon>Pseudomonadota</taxon>
        <taxon>Alphaproteobacteria</taxon>
        <taxon>Hyphomicrobiales</taxon>
        <taxon>Amorphaceae</taxon>
        <taxon>Acuticoccus</taxon>
    </lineage>
</organism>
<accession>A0A934IGT6</accession>
<dbReference type="NCBIfam" id="TIGR00035">
    <property type="entry name" value="asp_race"/>
    <property type="match status" value="1"/>
</dbReference>
<evidence type="ECO:0000313" key="3">
    <source>
        <dbReference type="EMBL" id="MBJ3774721.1"/>
    </source>
</evidence>
<dbReference type="EMBL" id="JAEKJA010000002">
    <property type="protein sequence ID" value="MBJ3774721.1"/>
    <property type="molecule type" value="Genomic_DNA"/>
</dbReference>
<comment type="caution">
    <text evidence="3">The sequence shown here is derived from an EMBL/GenBank/DDBJ whole genome shotgun (WGS) entry which is preliminary data.</text>
</comment>
<evidence type="ECO:0000256" key="1">
    <source>
        <dbReference type="ARBA" id="ARBA00007847"/>
    </source>
</evidence>
<dbReference type="GO" id="GO:0047661">
    <property type="term" value="F:amino-acid racemase activity"/>
    <property type="evidence" value="ECO:0007669"/>
    <property type="project" value="InterPro"/>
</dbReference>
<dbReference type="SUPFAM" id="SSF53681">
    <property type="entry name" value="Aspartate/glutamate racemase"/>
    <property type="match status" value="2"/>
</dbReference>
<dbReference type="PANTHER" id="PTHR21198">
    <property type="entry name" value="GLUTAMATE RACEMASE"/>
    <property type="match status" value="1"/>
</dbReference>
<gene>
    <name evidence="3" type="ORF">JCR33_03430</name>
</gene>
<protein>
    <submittedName>
        <fullName evidence="3">Aspartate/glutamate racemase family protein</fullName>
    </submittedName>
</protein>
<dbReference type="InterPro" id="IPR001920">
    <property type="entry name" value="Asp/Glu_race"/>
</dbReference>
<dbReference type="Pfam" id="PF01177">
    <property type="entry name" value="Asp_Glu_race"/>
    <property type="match status" value="1"/>
</dbReference>
<proteinExistence type="inferred from homology"/>
<reference evidence="3" key="1">
    <citation type="submission" date="2020-12" db="EMBL/GenBank/DDBJ databases">
        <title>Bacterial taxonomy.</title>
        <authorList>
            <person name="Pan X."/>
        </authorList>
    </citation>
    <scope>NUCLEOTIDE SEQUENCE</scope>
    <source>
        <strain evidence="3">B2012</strain>
    </source>
</reference>